<organism evidence="3 4">
    <name type="scientific">Arachis hypogaea</name>
    <name type="common">Peanut</name>
    <dbReference type="NCBI Taxonomy" id="3818"/>
    <lineage>
        <taxon>Eukaryota</taxon>
        <taxon>Viridiplantae</taxon>
        <taxon>Streptophyta</taxon>
        <taxon>Embryophyta</taxon>
        <taxon>Tracheophyta</taxon>
        <taxon>Spermatophyta</taxon>
        <taxon>Magnoliopsida</taxon>
        <taxon>eudicotyledons</taxon>
        <taxon>Gunneridae</taxon>
        <taxon>Pentapetalae</taxon>
        <taxon>rosids</taxon>
        <taxon>fabids</taxon>
        <taxon>Fabales</taxon>
        <taxon>Fabaceae</taxon>
        <taxon>Papilionoideae</taxon>
        <taxon>50 kb inversion clade</taxon>
        <taxon>dalbergioids sensu lato</taxon>
        <taxon>Dalbergieae</taxon>
        <taxon>Pterocarpus clade</taxon>
        <taxon>Arachis</taxon>
    </lineage>
</organism>
<sequence length="268" mass="31772">MIQFSWRSAYLAHLYRVLCRASRVDCKKIDGPLTLLFTWAWIRLPFLAPIPDNLRLLLIINRWRNWERANWPYRFHSLAYFRRSLDNLQERQAYGVDRIEADVIPVDIRQHSIIWSAMVPLISFECVEWHACNRMEWDLGEAHGEVPTGPKNQDWSVTFWVMQWTNRYNHVLAEPMVPSRHPLKIYMYWYRSTYGTHLHLSDIQPPPSPSPPPPPHSQTQAQQDPEHFTPYIPHTHFTDYFTPLVHYINNIGVFHNLTQGIKLRLPAA</sequence>
<feature type="region of interest" description="Disordered" evidence="1">
    <location>
        <begin position="201"/>
        <end position="228"/>
    </location>
</feature>
<evidence type="ECO:0000313" key="4">
    <source>
        <dbReference type="Proteomes" id="UP000289738"/>
    </source>
</evidence>
<proteinExistence type="predicted"/>
<dbReference type="AlphaFoldDB" id="A0A444YGJ1"/>
<dbReference type="EMBL" id="SDMP01000016">
    <property type="protein sequence ID" value="RYR01021.1"/>
    <property type="molecule type" value="Genomic_DNA"/>
</dbReference>
<name>A0A444YGJ1_ARAHY</name>
<protein>
    <recommendedName>
        <fullName evidence="2">Aminotransferase-like plant mobile domain-containing protein</fullName>
    </recommendedName>
</protein>
<feature type="compositionally biased region" description="Pro residues" evidence="1">
    <location>
        <begin position="204"/>
        <end position="216"/>
    </location>
</feature>
<gene>
    <name evidence="3" type="ORF">Ahy_B06g079886</name>
</gene>
<evidence type="ECO:0000313" key="3">
    <source>
        <dbReference type="EMBL" id="RYR01021.1"/>
    </source>
</evidence>
<dbReference type="Proteomes" id="UP000289738">
    <property type="component" value="Chromosome B06"/>
</dbReference>
<comment type="caution">
    <text evidence="3">The sequence shown here is derived from an EMBL/GenBank/DDBJ whole genome shotgun (WGS) entry which is preliminary data.</text>
</comment>
<accession>A0A444YGJ1</accession>
<dbReference type="InterPro" id="IPR044824">
    <property type="entry name" value="MAIN-like"/>
</dbReference>
<evidence type="ECO:0000259" key="2">
    <source>
        <dbReference type="Pfam" id="PF10536"/>
    </source>
</evidence>
<dbReference type="GO" id="GO:0010073">
    <property type="term" value="P:meristem maintenance"/>
    <property type="evidence" value="ECO:0007669"/>
    <property type="project" value="InterPro"/>
</dbReference>
<dbReference type="PANTHER" id="PTHR46033:SF8">
    <property type="entry name" value="PROTEIN MAINTENANCE OF MERISTEMS-LIKE"/>
    <property type="match status" value="1"/>
</dbReference>
<dbReference type="Pfam" id="PF10536">
    <property type="entry name" value="PMD"/>
    <property type="match status" value="1"/>
</dbReference>
<feature type="domain" description="Aminotransferase-like plant mobile" evidence="2">
    <location>
        <begin position="3"/>
        <end position="191"/>
    </location>
</feature>
<reference evidence="3 4" key="1">
    <citation type="submission" date="2019-01" db="EMBL/GenBank/DDBJ databases">
        <title>Sequencing of cultivated peanut Arachis hypogaea provides insights into genome evolution and oil improvement.</title>
        <authorList>
            <person name="Chen X."/>
        </authorList>
    </citation>
    <scope>NUCLEOTIDE SEQUENCE [LARGE SCALE GENOMIC DNA]</scope>
    <source>
        <strain evidence="4">cv. Fuhuasheng</strain>
        <tissue evidence="3">Leaves</tissue>
    </source>
</reference>
<dbReference type="InterPro" id="IPR019557">
    <property type="entry name" value="AminoTfrase-like_pln_mobile"/>
</dbReference>
<dbReference type="PANTHER" id="PTHR46033">
    <property type="entry name" value="PROTEIN MAIN-LIKE 2"/>
    <property type="match status" value="1"/>
</dbReference>
<evidence type="ECO:0000256" key="1">
    <source>
        <dbReference type="SAM" id="MobiDB-lite"/>
    </source>
</evidence>
<keyword evidence="4" id="KW-1185">Reference proteome</keyword>